<dbReference type="InterPro" id="IPR053140">
    <property type="entry name" value="GDSL_Rv0518-like"/>
</dbReference>
<feature type="chain" id="PRO_5003989553" description="SGNH hydrolase-type esterase domain-containing protein" evidence="1">
    <location>
        <begin position="25"/>
        <end position="403"/>
    </location>
</feature>
<protein>
    <recommendedName>
        <fullName evidence="2">SGNH hydrolase-type esterase domain-containing protein</fullName>
    </recommendedName>
</protein>
<gene>
    <name evidence="3" type="ORF">GMDG_02918</name>
</gene>
<dbReference type="InterPro" id="IPR036514">
    <property type="entry name" value="SGNH_hydro_sf"/>
</dbReference>
<accession>L8G7X7</accession>
<dbReference type="EMBL" id="GL573211">
    <property type="protein sequence ID" value="ELR08091.1"/>
    <property type="molecule type" value="Genomic_DNA"/>
</dbReference>
<feature type="signal peptide" evidence="1">
    <location>
        <begin position="1"/>
        <end position="24"/>
    </location>
</feature>
<name>L8G7X7_PSED2</name>
<dbReference type="Gene3D" id="3.40.50.1110">
    <property type="entry name" value="SGNH hydrolase"/>
    <property type="match status" value="1"/>
</dbReference>
<dbReference type="InParanoid" id="L8G7X7"/>
<proteinExistence type="predicted"/>
<dbReference type="PANTHER" id="PTHR43784">
    <property type="entry name" value="GDSL-LIKE LIPASE/ACYLHYDROLASE, PUTATIVE (AFU_ORTHOLOGUE AFUA_2G00820)-RELATED"/>
    <property type="match status" value="1"/>
</dbReference>
<reference evidence="4" key="1">
    <citation type="submission" date="2010-09" db="EMBL/GenBank/DDBJ databases">
        <title>The genome sequence of Geomyces destructans 20631-21.</title>
        <authorList>
            <consortium name="The Broad Institute Genome Sequencing Platform"/>
            <person name="Cuomo C.A."/>
            <person name="Blehert D.S."/>
            <person name="Lorch J.M."/>
            <person name="Young S.K."/>
            <person name="Zeng Q."/>
            <person name="Gargeya S."/>
            <person name="Fitzgerald M."/>
            <person name="Haas B."/>
            <person name="Abouelleil A."/>
            <person name="Alvarado L."/>
            <person name="Arachchi H.M."/>
            <person name="Berlin A."/>
            <person name="Brown A."/>
            <person name="Chapman S.B."/>
            <person name="Chen Z."/>
            <person name="Dunbar C."/>
            <person name="Freedman E."/>
            <person name="Gearin G."/>
            <person name="Gellesch M."/>
            <person name="Goldberg J."/>
            <person name="Griggs A."/>
            <person name="Gujja S."/>
            <person name="Heiman D."/>
            <person name="Howarth C."/>
            <person name="Larson L."/>
            <person name="Lui A."/>
            <person name="MacDonald P.J.P."/>
            <person name="Montmayeur A."/>
            <person name="Murphy C."/>
            <person name="Neiman D."/>
            <person name="Pearson M."/>
            <person name="Priest M."/>
            <person name="Roberts A."/>
            <person name="Saif S."/>
            <person name="Shea T."/>
            <person name="Shenoy N."/>
            <person name="Sisk P."/>
            <person name="Stolte C."/>
            <person name="Sykes S."/>
            <person name="Wortman J."/>
            <person name="Nusbaum C."/>
            <person name="Birren B."/>
        </authorList>
    </citation>
    <scope>NUCLEOTIDE SEQUENCE [LARGE SCALE GENOMIC DNA]</scope>
    <source>
        <strain evidence="4">ATCC MYA-4855 / 20631-21</strain>
    </source>
</reference>
<keyword evidence="4" id="KW-1185">Reference proteome</keyword>
<dbReference type="Pfam" id="PF13472">
    <property type="entry name" value="Lipase_GDSL_2"/>
    <property type="match status" value="1"/>
</dbReference>
<dbReference type="InterPro" id="IPR013830">
    <property type="entry name" value="SGNH_hydro"/>
</dbReference>
<dbReference type="HOGENOM" id="CLU_029872_0_1_1"/>
<dbReference type="STRING" id="658429.L8G7X7"/>
<dbReference type="OrthoDB" id="10071171at2759"/>
<evidence type="ECO:0000313" key="4">
    <source>
        <dbReference type="Proteomes" id="UP000011064"/>
    </source>
</evidence>
<evidence type="ECO:0000259" key="2">
    <source>
        <dbReference type="Pfam" id="PF13472"/>
    </source>
</evidence>
<feature type="domain" description="SGNH hydrolase-type esterase" evidence="2">
    <location>
        <begin position="228"/>
        <end position="384"/>
    </location>
</feature>
<dbReference type="SUPFAM" id="SSF52266">
    <property type="entry name" value="SGNH hydrolase"/>
    <property type="match status" value="1"/>
</dbReference>
<dbReference type="PANTHER" id="PTHR43784:SF2">
    <property type="entry name" value="GDSL-LIKE LIPASE_ACYLHYDROLASE, PUTATIVE (AFU_ORTHOLOGUE AFUA_2G00820)-RELATED"/>
    <property type="match status" value="1"/>
</dbReference>
<dbReference type="Proteomes" id="UP000011064">
    <property type="component" value="Unassembled WGS sequence"/>
</dbReference>
<keyword evidence="1" id="KW-0732">Signal</keyword>
<organism evidence="3 4">
    <name type="scientific">Pseudogymnoascus destructans (strain ATCC MYA-4855 / 20631-21)</name>
    <name type="common">Bat white-nose syndrome fungus</name>
    <name type="synonym">Geomyces destructans</name>
    <dbReference type="NCBI Taxonomy" id="658429"/>
    <lineage>
        <taxon>Eukaryota</taxon>
        <taxon>Fungi</taxon>
        <taxon>Dikarya</taxon>
        <taxon>Ascomycota</taxon>
        <taxon>Pezizomycotina</taxon>
        <taxon>Leotiomycetes</taxon>
        <taxon>Thelebolales</taxon>
        <taxon>Thelebolaceae</taxon>
        <taxon>Pseudogymnoascus</taxon>
    </lineage>
</organism>
<dbReference type="AlphaFoldDB" id="L8G7X7"/>
<evidence type="ECO:0000256" key="1">
    <source>
        <dbReference type="SAM" id="SignalP"/>
    </source>
</evidence>
<evidence type="ECO:0000313" key="3">
    <source>
        <dbReference type="EMBL" id="ELR08091.1"/>
    </source>
</evidence>
<sequence>MFNSHFLVLAVAFGTAWFFLPVAGSVLPKGQIGESRQDTGNKWMDTWTSMPQLVEPGNLPPLPFTPQSVVFNEATLHQTLHVSIGADRIRLQISNTFGGSDLPITEGAIALPTVIEASPIASLTCNGATSVTIPKGEVAYSDPIDFSVAAESMLTLTLYPAAGQPRNSITGHPGSRTMSWMQEGNQVNATSITGSSVARWYFVSGVEAWVPAASSSFIILGDSITDGRGRVDNQAAGGNRVLQGLGPSLISRYKRDAIEKECVKYIMIFEGVNDIRTAGTNQNTRTRLGDKLISAFTQIANGARAAGILIFATITPFSGPGQSYSDPTREVTRQRVNGWFTSSGLFDAVVDFDAVVRDPATPSQLAPEYNGGDYLHPNVAGYQVIADAFPLDIFTAAASKRAV</sequence>
<dbReference type="VEuPathDB" id="FungiDB:GMDG_02918"/>